<keyword evidence="2" id="KW-1185">Reference proteome</keyword>
<dbReference type="EMBL" id="JAHRIQ010006419">
    <property type="protein sequence ID" value="MEQ2223257.1"/>
    <property type="molecule type" value="Genomic_DNA"/>
</dbReference>
<sequence length="101" mass="11455">MSLLTFLYHTEFQLSSSSRNGRVEEKFTCELLSLQISTLRRPVRHAGNGNKSVFSVGFIILGDVRATMCVELCMFNCVTKMDDSDMVLESLEVQMNLHLFS</sequence>
<reference evidence="1 2" key="1">
    <citation type="submission" date="2021-06" db="EMBL/GenBank/DDBJ databases">
        <authorList>
            <person name="Palmer J.M."/>
        </authorList>
    </citation>
    <scope>NUCLEOTIDE SEQUENCE [LARGE SCALE GENOMIC DNA]</scope>
    <source>
        <strain evidence="2">if_2019</strain>
        <tissue evidence="1">Muscle</tissue>
    </source>
</reference>
<comment type="caution">
    <text evidence="1">The sequence shown here is derived from an EMBL/GenBank/DDBJ whole genome shotgun (WGS) entry which is preliminary data.</text>
</comment>
<gene>
    <name evidence="1" type="ORF">ILYODFUR_034850</name>
</gene>
<organism evidence="1 2">
    <name type="scientific">Ilyodon furcidens</name>
    <name type="common">goldbreast splitfin</name>
    <dbReference type="NCBI Taxonomy" id="33524"/>
    <lineage>
        <taxon>Eukaryota</taxon>
        <taxon>Metazoa</taxon>
        <taxon>Chordata</taxon>
        <taxon>Craniata</taxon>
        <taxon>Vertebrata</taxon>
        <taxon>Euteleostomi</taxon>
        <taxon>Actinopterygii</taxon>
        <taxon>Neopterygii</taxon>
        <taxon>Teleostei</taxon>
        <taxon>Neoteleostei</taxon>
        <taxon>Acanthomorphata</taxon>
        <taxon>Ovalentaria</taxon>
        <taxon>Atherinomorphae</taxon>
        <taxon>Cyprinodontiformes</taxon>
        <taxon>Goodeidae</taxon>
        <taxon>Ilyodon</taxon>
    </lineage>
</organism>
<proteinExistence type="predicted"/>
<name>A0ABV0STC7_9TELE</name>
<dbReference type="Proteomes" id="UP001482620">
    <property type="component" value="Unassembled WGS sequence"/>
</dbReference>
<evidence type="ECO:0000313" key="2">
    <source>
        <dbReference type="Proteomes" id="UP001482620"/>
    </source>
</evidence>
<evidence type="ECO:0000313" key="1">
    <source>
        <dbReference type="EMBL" id="MEQ2223257.1"/>
    </source>
</evidence>
<protein>
    <submittedName>
        <fullName evidence="1">Uncharacterized protein</fullName>
    </submittedName>
</protein>
<accession>A0ABV0STC7</accession>